<accession>A0A445HKT3</accession>
<gene>
    <name evidence="1" type="ORF">D0Y65_033384</name>
</gene>
<evidence type="ECO:0000313" key="1">
    <source>
        <dbReference type="EMBL" id="RZB74301.1"/>
    </source>
</evidence>
<dbReference type="Gramene" id="XM_028336567.1">
    <property type="protein sequence ID" value="XP_028192368.1"/>
    <property type="gene ID" value="LOC114378056"/>
</dbReference>
<dbReference type="EMBL" id="QZWG01000012">
    <property type="protein sequence ID" value="RZB74301.1"/>
    <property type="molecule type" value="Genomic_DNA"/>
</dbReference>
<organism evidence="1 2">
    <name type="scientific">Glycine soja</name>
    <name type="common">Wild soybean</name>
    <dbReference type="NCBI Taxonomy" id="3848"/>
    <lineage>
        <taxon>Eukaryota</taxon>
        <taxon>Viridiplantae</taxon>
        <taxon>Streptophyta</taxon>
        <taxon>Embryophyta</taxon>
        <taxon>Tracheophyta</taxon>
        <taxon>Spermatophyta</taxon>
        <taxon>Magnoliopsida</taxon>
        <taxon>eudicotyledons</taxon>
        <taxon>Gunneridae</taxon>
        <taxon>Pentapetalae</taxon>
        <taxon>rosids</taxon>
        <taxon>fabids</taxon>
        <taxon>Fabales</taxon>
        <taxon>Fabaceae</taxon>
        <taxon>Papilionoideae</taxon>
        <taxon>50 kb inversion clade</taxon>
        <taxon>NPAAA clade</taxon>
        <taxon>indigoferoid/millettioid clade</taxon>
        <taxon>Phaseoleae</taxon>
        <taxon>Glycine</taxon>
        <taxon>Glycine subgen. Soja</taxon>
    </lineage>
</organism>
<dbReference type="AlphaFoldDB" id="A0A445HKT3"/>
<keyword evidence="2" id="KW-1185">Reference proteome</keyword>
<reference evidence="1 2" key="1">
    <citation type="submission" date="2018-09" db="EMBL/GenBank/DDBJ databases">
        <title>A high-quality reference genome of wild soybean provides a powerful tool to mine soybean genomes.</title>
        <authorList>
            <person name="Xie M."/>
            <person name="Chung C.Y.L."/>
            <person name="Li M.-W."/>
            <person name="Wong F.-L."/>
            <person name="Chan T.-F."/>
            <person name="Lam H.-M."/>
        </authorList>
    </citation>
    <scope>NUCLEOTIDE SEQUENCE [LARGE SCALE GENOMIC DNA]</scope>
    <source>
        <strain evidence="2">cv. W05</strain>
        <tissue evidence="1">Hypocotyl of etiolated seedlings</tissue>
    </source>
</reference>
<proteinExistence type="predicted"/>
<dbReference type="Proteomes" id="UP000289340">
    <property type="component" value="Chromosome 12"/>
</dbReference>
<name>A0A445HKT3_GLYSO</name>
<evidence type="ECO:0000313" key="2">
    <source>
        <dbReference type="Proteomes" id="UP000289340"/>
    </source>
</evidence>
<protein>
    <submittedName>
        <fullName evidence="1">Uncharacterized protein</fullName>
    </submittedName>
</protein>
<sequence length="109" mass="11799">MISKSNSSNMQFHTTLCRRSSPSINEGLSSAGTGILDEAERVGMKRVTTLCVHVIVQRAGWVSEPVSDFDKVDGEGLHKQLAEEIRSVVAACSWGPLFSAKLECSSVMD</sequence>
<comment type="caution">
    <text evidence="1">The sequence shown here is derived from an EMBL/GenBank/DDBJ whole genome shotgun (WGS) entry which is preliminary data.</text>
</comment>